<gene>
    <name evidence="1" type="ORF">GCM10009855_15640</name>
</gene>
<dbReference type="Proteomes" id="UP001501170">
    <property type="component" value="Unassembled WGS sequence"/>
</dbReference>
<name>A0ABN3HE20_9ACTN</name>
<sequence>MIFNPGAPRCADNHSVVTKRSGCAYAEKAGFGSNSTVTEGLPPLLMSEATGTGRGYKHTDDRAEAFRRTGLKFVPIRGPACAIVRMTSGTSPGATVLAFPSCREGDRGAGSGQWWVRPWRSWPR</sequence>
<keyword evidence="2" id="KW-1185">Reference proteome</keyword>
<reference evidence="1 2" key="1">
    <citation type="journal article" date="2019" name="Int. J. Syst. Evol. Microbiol.">
        <title>The Global Catalogue of Microorganisms (GCM) 10K type strain sequencing project: providing services to taxonomists for standard genome sequencing and annotation.</title>
        <authorList>
            <consortium name="The Broad Institute Genomics Platform"/>
            <consortium name="The Broad Institute Genome Sequencing Center for Infectious Disease"/>
            <person name="Wu L."/>
            <person name="Ma J."/>
        </authorList>
    </citation>
    <scope>NUCLEOTIDE SEQUENCE [LARGE SCALE GENOMIC DNA]</scope>
    <source>
        <strain evidence="1 2">JCM 16227</strain>
    </source>
</reference>
<dbReference type="EMBL" id="BAAARB010000006">
    <property type="protein sequence ID" value="GAA2377106.1"/>
    <property type="molecule type" value="Genomic_DNA"/>
</dbReference>
<accession>A0ABN3HE20</accession>
<organism evidence="1 2">
    <name type="scientific">Gordonia cholesterolivorans</name>
    <dbReference type="NCBI Taxonomy" id="559625"/>
    <lineage>
        <taxon>Bacteria</taxon>
        <taxon>Bacillati</taxon>
        <taxon>Actinomycetota</taxon>
        <taxon>Actinomycetes</taxon>
        <taxon>Mycobacteriales</taxon>
        <taxon>Gordoniaceae</taxon>
        <taxon>Gordonia</taxon>
    </lineage>
</organism>
<evidence type="ECO:0000313" key="1">
    <source>
        <dbReference type="EMBL" id="GAA2377106.1"/>
    </source>
</evidence>
<proteinExistence type="predicted"/>
<protein>
    <submittedName>
        <fullName evidence="1">Uncharacterized protein</fullName>
    </submittedName>
</protein>
<comment type="caution">
    <text evidence="1">The sequence shown here is derived from an EMBL/GenBank/DDBJ whole genome shotgun (WGS) entry which is preliminary data.</text>
</comment>
<evidence type="ECO:0000313" key="2">
    <source>
        <dbReference type="Proteomes" id="UP001501170"/>
    </source>
</evidence>